<dbReference type="EMBL" id="JBHTEY010000004">
    <property type="protein sequence ID" value="MFC7616891.1"/>
    <property type="molecule type" value="Genomic_DNA"/>
</dbReference>
<keyword evidence="3" id="KW-1185">Reference proteome</keyword>
<reference evidence="3" key="1">
    <citation type="journal article" date="2019" name="Int. J. Syst. Evol. Microbiol.">
        <title>The Global Catalogue of Microorganisms (GCM) 10K type strain sequencing project: providing services to taxonomists for standard genome sequencing and annotation.</title>
        <authorList>
            <consortium name="The Broad Institute Genomics Platform"/>
            <consortium name="The Broad Institute Genome Sequencing Center for Infectious Disease"/>
            <person name="Wu L."/>
            <person name="Ma J."/>
        </authorList>
    </citation>
    <scope>NUCLEOTIDE SEQUENCE [LARGE SCALE GENOMIC DNA]</scope>
    <source>
        <strain evidence="3">JCM 17695</strain>
    </source>
</reference>
<sequence>MSGDPGLRLGIVPLRPLTVAELVGGALDAVRRNPGALLGVGFGVAVLAEVASWLAVLVVFGGRPAPADLSGDIGHVLASYGAVLLRTAVVGVVGVVLAAAVNTAVPRAVFGHTTSARAALRAGGARCRRCSASPC</sequence>
<protein>
    <submittedName>
        <fullName evidence="2">Uncharacterized protein</fullName>
    </submittedName>
</protein>
<evidence type="ECO:0000313" key="3">
    <source>
        <dbReference type="Proteomes" id="UP001596512"/>
    </source>
</evidence>
<feature type="transmembrane region" description="Helical" evidence="1">
    <location>
        <begin position="80"/>
        <end position="101"/>
    </location>
</feature>
<keyword evidence="1" id="KW-0812">Transmembrane</keyword>
<keyword evidence="1" id="KW-0472">Membrane</keyword>
<evidence type="ECO:0000256" key="1">
    <source>
        <dbReference type="SAM" id="Phobius"/>
    </source>
</evidence>
<evidence type="ECO:0000313" key="2">
    <source>
        <dbReference type="EMBL" id="MFC7616891.1"/>
    </source>
</evidence>
<name>A0ABW2TTT0_9PSEU</name>
<feature type="transmembrane region" description="Helical" evidence="1">
    <location>
        <begin position="36"/>
        <end position="60"/>
    </location>
</feature>
<accession>A0ABW2TTT0</accession>
<proteinExistence type="predicted"/>
<organism evidence="2 3">
    <name type="scientific">Actinokineospora soli</name>
    <dbReference type="NCBI Taxonomy" id="1048753"/>
    <lineage>
        <taxon>Bacteria</taxon>
        <taxon>Bacillati</taxon>
        <taxon>Actinomycetota</taxon>
        <taxon>Actinomycetes</taxon>
        <taxon>Pseudonocardiales</taxon>
        <taxon>Pseudonocardiaceae</taxon>
        <taxon>Actinokineospora</taxon>
    </lineage>
</organism>
<gene>
    <name evidence="2" type="ORF">ACFQV2_29010</name>
</gene>
<comment type="caution">
    <text evidence="2">The sequence shown here is derived from an EMBL/GenBank/DDBJ whole genome shotgun (WGS) entry which is preliminary data.</text>
</comment>
<keyword evidence="1" id="KW-1133">Transmembrane helix</keyword>
<dbReference type="Proteomes" id="UP001596512">
    <property type="component" value="Unassembled WGS sequence"/>
</dbReference>